<dbReference type="AlphaFoldDB" id="A0A446BVN2"/>
<reference evidence="10 11" key="1">
    <citation type="submission" date="2018-04" db="EMBL/GenBank/DDBJ databases">
        <authorList>
            <person name="Huttner S."/>
            <person name="Dainat J."/>
        </authorList>
    </citation>
    <scope>NUCLEOTIDE SEQUENCE [LARGE SCALE GENOMIC DNA]</scope>
</reference>
<feature type="compositionally biased region" description="Polar residues" evidence="8">
    <location>
        <begin position="948"/>
        <end position="962"/>
    </location>
</feature>
<feature type="region of interest" description="Disordered" evidence="8">
    <location>
        <begin position="372"/>
        <end position="430"/>
    </location>
</feature>
<organism evidence="10 11">
    <name type="scientific">Thermothielavioides terrestris</name>
    <dbReference type="NCBI Taxonomy" id="2587410"/>
    <lineage>
        <taxon>Eukaryota</taxon>
        <taxon>Fungi</taxon>
        <taxon>Dikarya</taxon>
        <taxon>Ascomycota</taxon>
        <taxon>Pezizomycotina</taxon>
        <taxon>Sordariomycetes</taxon>
        <taxon>Sordariomycetidae</taxon>
        <taxon>Sordariales</taxon>
        <taxon>Chaetomiaceae</taxon>
        <taxon>Thermothielavioides</taxon>
    </lineage>
</organism>
<evidence type="ECO:0000256" key="4">
    <source>
        <dbReference type="ARBA" id="ARBA00022679"/>
    </source>
</evidence>
<feature type="compositionally biased region" description="Low complexity" evidence="8">
    <location>
        <begin position="481"/>
        <end position="514"/>
    </location>
</feature>
<dbReference type="EMBL" id="OUUZ01000018">
    <property type="protein sequence ID" value="SPQ26578.1"/>
    <property type="molecule type" value="Genomic_DNA"/>
</dbReference>
<evidence type="ECO:0000256" key="5">
    <source>
        <dbReference type="ARBA" id="ARBA00022691"/>
    </source>
</evidence>
<dbReference type="InterPro" id="IPR050082">
    <property type="entry name" value="RNA_methyltr_RlmE"/>
</dbReference>
<feature type="compositionally biased region" description="Basic and acidic residues" evidence="8">
    <location>
        <begin position="965"/>
        <end position="976"/>
    </location>
</feature>
<evidence type="ECO:0000259" key="9">
    <source>
        <dbReference type="Pfam" id="PF01728"/>
    </source>
</evidence>
<feature type="compositionally biased region" description="Polar residues" evidence="8">
    <location>
        <begin position="532"/>
        <end position="541"/>
    </location>
</feature>
<feature type="region of interest" description="Disordered" evidence="8">
    <location>
        <begin position="208"/>
        <end position="228"/>
    </location>
</feature>
<feature type="compositionally biased region" description="Low complexity" evidence="8">
    <location>
        <begin position="893"/>
        <end position="906"/>
    </location>
</feature>
<evidence type="ECO:0000256" key="7">
    <source>
        <dbReference type="SAM" id="Coils"/>
    </source>
</evidence>
<keyword evidence="5" id="KW-0949">S-adenosyl-L-methionine</keyword>
<proteinExistence type="inferred from homology"/>
<sequence length="1102" mass="119519">MDSEKRIEMLHDLDMKYRHTIHGFDLVIKDEEARRLKVRSMVLRDEAMSLKDQLLSRDRRIKELEDQVDDVRGQLESAQEKARRQDRLMLTQSREIANLKEELSAFNAVSQDSAKILSEKLALSREVAVLKPELEHLRSQLAHQKDVLAEKLALERQLNTLEVELANEKRAAQKAADRQGRESDTEKELRAQISELEQELAREKRLAEKTAKMQERKSNETEEELQSLREQLATAEKNLNAEKRKAEQLAKTQTGATSNMHEEMEQLKHALEAAEKALAAEKRAAQRQAKSEASGTTVAEEQLAELREELAEARKALAEEKKAQEKLRKDHEQAQADAEERQQAMGDKVDRLRNKLRESQEELKKCRAELERAQERTARMPSVTTTTVPLKSAGAKTAAKKKKRSADEMSMDDKILLTPGNTDDRPKRPLKKRGFDLSLVGGKSEFSITPFLNKTVNLSETSPNPPADNSTPSAPFQFRGAEPTPAAAPDEATTSGEPASTNPPSATKPAATPKLVEKRPRGRPRTRPLTDSAPSKKNLTIRSRKAPGGAAPPTLEKVAEEPDSADSSTNQDQENRSVSSSTATGASSFSGTGTKTTSLTSSTAAPAERAEPKKKKRKLLGGPNATTLFNADADADADEGERVKPAKPAAAATAATAGGAAAKRPAVKVALGGGASAVRAAAAGVGLRAGAKVPAGRERHTPALMQAPWTRPPSRLAVRVTAPTSISSASPLMISPYASASSPAPFALLLSSHTSSPRPPSTPIRNHSVRLYSSASSRWKLRQGADHFARSARVQGLKSRAAFKLLELDAKYHLFRRGCGQVVVDLGFAPGSWSQVALDRTAPNGRIVGIDVIPAQPPRGVSAIQGNFLSPGVQGMVKQFLLEGERRRRAAAEAEAAAGQGTARARGAGKHPGEGGEVAGESETGDEVADRPSYIDLERMAAHESEAESGTLSATPASSAADNTGHPREEAKEKPNLRLVDVVLSDMSAPWPQTHGFSINSLSNPHTRMMNTSGIAFKDHAGSMDLCRAALAFASDTLKPGGHFVCKFYQGAEDKAFETLLKKMFAKVHREKPESSRSESREAFFVALKRKGEVTLEDVEGQ</sequence>
<dbReference type="HAMAP" id="MF_01547">
    <property type="entry name" value="RNA_methyltr_E"/>
    <property type="match status" value="1"/>
</dbReference>
<keyword evidence="4" id="KW-0808">Transferase</keyword>
<keyword evidence="7" id="KW-0175">Coiled coil</keyword>
<dbReference type="InterPro" id="IPR015507">
    <property type="entry name" value="rRNA-MeTfrase_E"/>
</dbReference>
<evidence type="ECO:0000256" key="1">
    <source>
        <dbReference type="ARBA" id="ARBA00009258"/>
    </source>
</evidence>
<name>A0A446BVN2_9PEZI</name>
<gene>
    <name evidence="10" type="ORF">TT172_LOCUS8997</name>
</gene>
<feature type="coiled-coil region" evidence="7">
    <location>
        <begin position="47"/>
        <end position="88"/>
    </location>
</feature>
<feature type="region of interest" description="Disordered" evidence="8">
    <location>
        <begin position="942"/>
        <end position="976"/>
    </location>
</feature>
<evidence type="ECO:0000313" key="10">
    <source>
        <dbReference type="EMBL" id="SPQ26578.1"/>
    </source>
</evidence>
<dbReference type="PANTHER" id="PTHR10920:SF18">
    <property type="entry name" value="RRNA METHYLTRANSFERASE 2, MITOCHONDRIAL"/>
    <property type="match status" value="1"/>
</dbReference>
<feature type="domain" description="Ribosomal RNA methyltransferase FtsJ" evidence="9">
    <location>
        <begin position="798"/>
        <end position="1090"/>
    </location>
</feature>
<dbReference type="Proteomes" id="UP000289323">
    <property type="component" value="Unassembled WGS sequence"/>
</dbReference>
<keyword evidence="2" id="KW-0698">rRNA processing</keyword>
<dbReference type="Pfam" id="PF01728">
    <property type="entry name" value="FtsJ"/>
    <property type="match status" value="1"/>
</dbReference>
<dbReference type="GO" id="GO:0005739">
    <property type="term" value="C:mitochondrion"/>
    <property type="evidence" value="ECO:0007669"/>
    <property type="project" value="TreeGrafter"/>
</dbReference>
<dbReference type="Gene3D" id="3.40.50.150">
    <property type="entry name" value="Vaccinia Virus protein VP39"/>
    <property type="match status" value="1"/>
</dbReference>
<accession>A0A446BVN2</accession>
<dbReference type="InterPro" id="IPR029063">
    <property type="entry name" value="SAM-dependent_MTases_sf"/>
</dbReference>
<feature type="compositionally biased region" description="Low complexity" evidence="8">
    <location>
        <begin position="577"/>
        <end position="607"/>
    </location>
</feature>
<comment type="similarity">
    <text evidence="1">Belongs to the class I-like SAM-binding methyltransferase superfamily. RNA methyltransferase RlmE family.</text>
</comment>
<evidence type="ECO:0000256" key="3">
    <source>
        <dbReference type="ARBA" id="ARBA00022603"/>
    </source>
</evidence>
<dbReference type="InterPro" id="IPR002877">
    <property type="entry name" value="RNA_MeTrfase_FtsJ_dom"/>
</dbReference>
<evidence type="ECO:0000256" key="8">
    <source>
        <dbReference type="SAM" id="MobiDB-lite"/>
    </source>
</evidence>
<dbReference type="Gene3D" id="6.10.250.1820">
    <property type="match status" value="1"/>
</dbReference>
<feature type="region of interest" description="Disordered" evidence="8">
    <location>
        <begin position="891"/>
        <end position="929"/>
    </location>
</feature>
<feature type="region of interest" description="Disordered" evidence="8">
    <location>
        <begin position="457"/>
        <end position="648"/>
    </location>
</feature>
<keyword evidence="3" id="KW-0489">Methyltransferase</keyword>
<feature type="region of interest" description="Disordered" evidence="8">
    <location>
        <begin position="321"/>
        <end position="349"/>
    </location>
</feature>
<protein>
    <recommendedName>
        <fullName evidence="6">rRNA methyltransferase 2, mitochondrial</fullName>
    </recommendedName>
</protein>
<evidence type="ECO:0000256" key="2">
    <source>
        <dbReference type="ARBA" id="ARBA00022552"/>
    </source>
</evidence>
<feature type="compositionally biased region" description="Polar residues" evidence="8">
    <location>
        <begin position="457"/>
        <end position="474"/>
    </location>
</feature>
<dbReference type="SUPFAM" id="SSF53335">
    <property type="entry name" value="S-adenosyl-L-methionine-dependent methyltransferases"/>
    <property type="match status" value="1"/>
</dbReference>
<evidence type="ECO:0000256" key="6">
    <source>
        <dbReference type="ARBA" id="ARBA00041184"/>
    </source>
</evidence>
<dbReference type="GO" id="GO:0008650">
    <property type="term" value="F:rRNA (uridine-2'-O-)-methyltransferase activity"/>
    <property type="evidence" value="ECO:0007669"/>
    <property type="project" value="TreeGrafter"/>
</dbReference>
<feature type="compositionally biased region" description="Basic and acidic residues" evidence="8">
    <location>
        <begin position="405"/>
        <end position="415"/>
    </location>
</feature>
<dbReference type="PANTHER" id="PTHR10920">
    <property type="entry name" value="RIBOSOMAL RNA METHYLTRANSFERASE"/>
    <property type="match status" value="1"/>
</dbReference>
<feature type="compositionally biased region" description="Basic and acidic residues" evidence="8">
    <location>
        <begin position="208"/>
        <end position="220"/>
    </location>
</feature>
<evidence type="ECO:0000313" key="11">
    <source>
        <dbReference type="Proteomes" id="UP000289323"/>
    </source>
</evidence>